<reference evidence="8 9" key="1">
    <citation type="submission" date="2016-10" db="EMBL/GenBank/DDBJ databases">
        <authorList>
            <person name="de Groot N.N."/>
        </authorList>
    </citation>
    <scope>NUCLEOTIDE SEQUENCE [LARGE SCALE GENOMIC DNA]</scope>
    <source>
        <strain evidence="9">P4-7,KCTC 19426,CECT 7604</strain>
    </source>
</reference>
<proteinExistence type="predicted"/>
<keyword evidence="4 6" id="KW-1133">Transmembrane helix</keyword>
<feature type="transmembrane region" description="Helical" evidence="6">
    <location>
        <begin position="282"/>
        <end position="302"/>
    </location>
</feature>
<dbReference type="PANTHER" id="PTHR35007">
    <property type="entry name" value="INTEGRAL MEMBRANE PROTEIN-RELATED"/>
    <property type="match status" value="1"/>
</dbReference>
<keyword evidence="5 6" id="KW-0472">Membrane</keyword>
<dbReference type="RefSeq" id="WP_197676338.1">
    <property type="nucleotide sequence ID" value="NZ_LT629710.1"/>
</dbReference>
<dbReference type="GO" id="GO:0005886">
    <property type="term" value="C:plasma membrane"/>
    <property type="evidence" value="ECO:0007669"/>
    <property type="project" value="UniProtKB-SubCell"/>
</dbReference>
<name>A0A1H0HNJ3_9ACTN</name>
<dbReference type="Pfam" id="PF00482">
    <property type="entry name" value="T2SSF"/>
    <property type="match status" value="1"/>
</dbReference>
<accession>A0A1H0HNJ3</accession>
<evidence type="ECO:0000256" key="5">
    <source>
        <dbReference type="ARBA" id="ARBA00023136"/>
    </source>
</evidence>
<evidence type="ECO:0000256" key="4">
    <source>
        <dbReference type="ARBA" id="ARBA00022989"/>
    </source>
</evidence>
<evidence type="ECO:0000256" key="3">
    <source>
        <dbReference type="ARBA" id="ARBA00022692"/>
    </source>
</evidence>
<dbReference type="EMBL" id="LT629710">
    <property type="protein sequence ID" value="SDO20755.1"/>
    <property type="molecule type" value="Genomic_DNA"/>
</dbReference>
<evidence type="ECO:0000256" key="6">
    <source>
        <dbReference type="SAM" id="Phobius"/>
    </source>
</evidence>
<dbReference type="InterPro" id="IPR042094">
    <property type="entry name" value="T2SS_GspF_sf"/>
</dbReference>
<evidence type="ECO:0000256" key="2">
    <source>
        <dbReference type="ARBA" id="ARBA00022475"/>
    </source>
</evidence>
<evidence type="ECO:0000256" key="1">
    <source>
        <dbReference type="ARBA" id="ARBA00004651"/>
    </source>
</evidence>
<keyword evidence="2" id="KW-1003">Cell membrane</keyword>
<dbReference type="InterPro" id="IPR018076">
    <property type="entry name" value="T2SS_GspF_dom"/>
</dbReference>
<feature type="transmembrane region" description="Helical" evidence="6">
    <location>
        <begin position="85"/>
        <end position="104"/>
    </location>
</feature>
<dbReference type="Proteomes" id="UP000198741">
    <property type="component" value="Chromosome I"/>
</dbReference>
<feature type="transmembrane region" description="Helical" evidence="6">
    <location>
        <begin position="110"/>
        <end position="129"/>
    </location>
</feature>
<evidence type="ECO:0000313" key="9">
    <source>
        <dbReference type="Proteomes" id="UP000198741"/>
    </source>
</evidence>
<keyword evidence="9" id="KW-1185">Reference proteome</keyword>
<dbReference type="STRING" id="1090615.SAMN04515671_0144"/>
<sequence>MISYAGLVLMYLSLAAAVAAVWSGGPRISPDRRTQPGAVDRPSPLAKPSARLIAAVDGGLRRSGWQVKVKAALDSAGKNVQPGDFVMLLMVGMLVAVVAGLVLGLGAGCVLLALVVPVVAKVGLGYLAGRRRAAFADQLDDSLQLLAGSLRAGHSLLRAVDAVSREAEEPTSIEFSRILNETRVGRELGDSLEDTADRMRSDDFSWVAQAIAIHREVGGDLAEVLDTVGHTIRERNQIRRQVKALSAEGRLSGIVLILLPIGVSGFLMMTNPGYLSKLTGSVLGWGLISAAVILVVVGALWLRKVVSFRF</sequence>
<dbReference type="PANTHER" id="PTHR35007:SF1">
    <property type="entry name" value="PILUS ASSEMBLY PROTEIN"/>
    <property type="match status" value="1"/>
</dbReference>
<feature type="transmembrane region" description="Helical" evidence="6">
    <location>
        <begin position="6"/>
        <end position="25"/>
    </location>
</feature>
<dbReference type="Gene3D" id="1.20.81.30">
    <property type="entry name" value="Type II secretion system (T2SS), domain F"/>
    <property type="match status" value="1"/>
</dbReference>
<feature type="transmembrane region" description="Helical" evidence="6">
    <location>
        <begin position="249"/>
        <end position="270"/>
    </location>
</feature>
<evidence type="ECO:0000259" key="7">
    <source>
        <dbReference type="Pfam" id="PF00482"/>
    </source>
</evidence>
<gene>
    <name evidence="8" type="ORF">SAMN04515671_0144</name>
</gene>
<keyword evidence="3 6" id="KW-0812">Transmembrane</keyword>
<dbReference type="AlphaFoldDB" id="A0A1H0HNJ3"/>
<protein>
    <submittedName>
        <fullName evidence="8">Tight adherence protein B</fullName>
    </submittedName>
</protein>
<evidence type="ECO:0000313" key="8">
    <source>
        <dbReference type="EMBL" id="SDO20755.1"/>
    </source>
</evidence>
<comment type="subcellular location">
    <subcellularLocation>
        <location evidence="1">Cell membrane</location>
        <topology evidence="1">Multi-pass membrane protein</topology>
    </subcellularLocation>
</comment>
<feature type="domain" description="Type II secretion system protein GspF" evidence="7">
    <location>
        <begin position="143"/>
        <end position="268"/>
    </location>
</feature>
<organism evidence="8 9">
    <name type="scientific">Nakamurella panacisegetis</name>
    <dbReference type="NCBI Taxonomy" id="1090615"/>
    <lineage>
        <taxon>Bacteria</taxon>
        <taxon>Bacillati</taxon>
        <taxon>Actinomycetota</taxon>
        <taxon>Actinomycetes</taxon>
        <taxon>Nakamurellales</taxon>
        <taxon>Nakamurellaceae</taxon>
        <taxon>Nakamurella</taxon>
    </lineage>
</organism>